<dbReference type="Proteomes" id="UP001322785">
    <property type="component" value="Plasmid pRinCIP108029d"/>
</dbReference>
<dbReference type="RefSeq" id="WP_193442504.1">
    <property type="nucleotide sequence ID" value="NZ_BSOQ01000009.1"/>
</dbReference>
<dbReference type="Pfam" id="PF00106">
    <property type="entry name" value="adh_short"/>
    <property type="match status" value="1"/>
</dbReference>
<gene>
    <name evidence="1" type="ORF">U5G49_006038</name>
</gene>
<dbReference type="Pfam" id="PF13561">
    <property type="entry name" value="adh_short_C2"/>
    <property type="match status" value="1"/>
</dbReference>
<dbReference type="NCBIfam" id="NF009092">
    <property type="entry name" value="PRK12428.1"/>
    <property type="match status" value="1"/>
</dbReference>
<keyword evidence="2" id="KW-1185">Reference proteome</keyword>
<keyword evidence="1" id="KW-0614">Plasmid</keyword>
<dbReference type="Gene3D" id="3.40.50.720">
    <property type="entry name" value="NAD(P)-binding Rossmann-like Domain"/>
    <property type="match status" value="1"/>
</dbReference>
<evidence type="ECO:0000313" key="2">
    <source>
        <dbReference type="Proteomes" id="UP001322785"/>
    </source>
</evidence>
<evidence type="ECO:0000313" key="1">
    <source>
        <dbReference type="EMBL" id="WRW39009.1"/>
    </source>
</evidence>
<dbReference type="InterPro" id="IPR036291">
    <property type="entry name" value="NAD(P)-bd_dom_sf"/>
</dbReference>
<protein>
    <submittedName>
        <fullName evidence="1">Coniferyl-alcohol dehydrogenase</fullName>
    </submittedName>
</protein>
<dbReference type="EMBL" id="CP140637">
    <property type="protein sequence ID" value="WRW39009.1"/>
    <property type="molecule type" value="Genomic_DNA"/>
</dbReference>
<dbReference type="InterPro" id="IPR002347">
    <property type="entry name" value="SDR_fam"/>
</dbReference>
<dbReference type="SUPFAM" id="SSF51735">
    <property type="entry name" value="NAD(P)-binding Rossmann-fold domains"/>
    <property type="match status" value="1"/>
</dbReference>
<proteinExistence type="predicted"/>
<dbReference type="PANTHER" id="PTHR43975:SF2">
    <property type="entry name" value="EG:BACR7A4.14 PROTEIN-RELATED"/>
    <property type="match status" value="1"/>
</dbReference>
<dbReference type="PRINTS" id="PR00081">
    <property type="entry name" value="GDHRDH"/>
</dbReference>
<geneLocation type="plasmid" evidence="1 2">
    <name>pRinCIP108029d</name>
</geneLocation>
<name>A0ABZ1DV26_9HYPH</name>
<sequence>MLFGKTILVTGVASGIGARTAELAGQMGAEVIGVDVREPASGSAAFIKGDLSTASGVADIVAQLPARLDALANVAGLSGSTGVVSTLAVNFYGLRALSEAVAPRLREGGAIVNVASIAGYGWRANLERSKSLAGIDGFPEVAAIVAEHGLKDEEAYPLSKELLLLWTMRAAHQPLFKNRGIRVNAVSPGPVETPILKQFRAVLGDVRVDSDITRVGRAGTAADIAPAVLFLCSDGARWINGTNIAVDGGLEASINAEVLGF</sequence>
<dbReference type="PANTHER" id="PTHR43975">
    <property type="entry name" value="ZGC:101858"/>
    <property type="match status" value="1"/>
</dbReference>
<reference evidence="1 2" key="1">
    <citation type="submission" date="2023-12" db="EMBL/GenBank/DDBJ databases">
        <authorList>
            <person name="Menendez E."/>
            <person name="Kaur S."/>
            <person name="Flores-Felix J.D."/>
            <person name="diCenzo G.C."/>
            <person name="Peix A."/>
            <person name="Velazquez E."/>
        </authorList>
    </citation>
    <scope>NUCLEOTIDE SEQUENCE [LARGE SCALE GENOMIC DNA]</scope>
    <source>
        <strain evidence="1 2">CIP 108029</strain>
        <plasmid evidence="1 2">pRinCIP108029d</plasmid>
    </source>
</reference>
<organism evidence="1 2">
    <name type="scientific">Rhizobium indigoferae</name>
    <dbReference type="NCBI Taxonomy" id="158891"/>
    <lineage>
        <taxon>Bacteria</taxon>
        <taxon>Pseudomonadati</taxon>
        <taxon>Pseudomonadota</taxon>
        <taxon>Alphaproteobacteria</taxon>
        <taxon>Hyphomicrobiales</taxon>
        <taxon>Rhizobiaceae</taxon>
        <taxon>Rhizobium/Agrobacterium group</taxon>
        <taxon>Rhizobium</taxon>
    </lineage>
</organism>
<accession>A0ABZ1DV26</accession>